<feature type="transmembrane region" description="Helical" evidence="5">
    <location>
        <begin position="316"/>
        <end position="338"/>
    </location>
</feature>
<comment type="similarity">
    <text evidence="2 4">Belongs to the GerABKA family.</text>
</comment>
<dbReference type="RefSeq" id="WP_268778840.1">
    <property type="nucleotide sequence ID" value="NZ_JAPRAT010000003.1"/>
</dbReference>
<dbReference type="EMBL" id="JAPRAT010000003">
    <property type="protein sequence ID" value="MCZ0702071.1"/>
    <property type="molecule type" value="Genomic_DNA"/>
</dbReference>
<keyword evidence="5" id="KW-0812">Transmembrane</keyword>
<comment type="subcellular location">
    <subcellularLocation>
        <location evidence="4">Cell membrane</location>
    </subcellularLocation>
    <subcellularLocation>
        <location evidence="1">Membrane</location>
        <topology evidence="1">Multi-pass membrane protein</topology>
    </subcellularLocation>
</comment>
<evidence type="ECO:0000256" key="1">
    <source>
        <dbReference type="ARBA" id="ARBA00004141"/>
    </source>
</evidence>
<feature type="transmembrane region" description="Helical" evidence="5">
    <location>
        <begin position="442"/>
        <end position="467"/>
    </location>
</feature>
<evidence type="ECO:0000313" key="6">
    <source>
        <dbReference type="EMBL" id="MCZ0702071.1"/>
    </source>
</evidence>
<proteinExistence type="inferred from homology"/>
<name>A0A9J6R946_9BACI</name>
<dbReference type="GO" id="GO:0009847">
    <property type="term" value="P:spore germination"/>
    <property type="evidence" value="ECO:0007669"/>
    <property type="project" value="UniProtKB-UniRule"/>
</dbReference>
<organism evidence="6 7">
    <name type="scientific">Natronobacillus azotifigens</name>
    <dbReference type="NCBI Taxonomy" id="472978"/>
    <lineage>
        <taxon>Bacteria</taxon>
        <taxon>Bacillati</taxon>
        <taxon>Bacillota</taxon>
        <taxon>Bacilli</taxon>
        <taxon>Bacillales</taxon>
        <taxon>Bacillaceae</taxon>
        <taxon>Natronobacillus</taxon>
    </lineage>
</organism>
<reference evidence="6" key="1">
    <citation type="submission" date="2022-11" db="EMBL/GenBank/DDBJ databases">
        <title>WGS of Natronobacillus azotifigens 24KS-1, an anaerobic diazotrophic haloalkaliphile from soda-rich habitats.</title>
        <authorList>
            <person name="Sorokin D.Y."/>
            <person name="Merkel A.Y."/>
        </authorList>
    </citation>
    <scope>NUCLEOTIDE SEQUENCE</scope>
    <source>
        <strain evidence="6">24KS-1</strain>
    </source>
</reference>
<evidence type="ECO:0000256" key="4">
    <source>
        <dbReference type="PIRNR" id="PIRNR005690"/>
    </source>
</evidence>
<gene>
    <name evidence="6" type="ORF">OWO01_02460</name>
</gene>
<evidence type="ECO:0000256" key="3">
    <source>
        <dbReference type="ARBA" id="ARBA00023136"/>
    </source>
</evidence>
<keyword evidence="5" id="KW-1133">Transmembrane helix</keyword>
<dbReference type="Proteomes" id="UP001084197">
    <property type="component" value="Unassembled WGS sequence"/>
</dbReference>
<dbReference type="InterPro" id="IPR050768">
    <property type="entry name" value="UPF0353/GerABKA_families"/>
</dbReference>
<comment type="caution">
    <text evidence="6">The sequence shown here is derived from an EMBL/GenBank/DDBJ whole genome shotgun (WGS) entry which is preliminary data.</text>
</comment>
<protein>
    <submittedName>
        <fullName evidence="6">Spore germination protein</fullName>
    </submittedName>
</protein>
<feature type="transmembrane region" description="Helical" evidence="5">
    <location>
        <begin position="408"/>
        <end position="430"/>
    </location>
</feature>
<keyword evidence="7" id="KW-1185">Reference proteome</keyword>
<evidence type="ECO:0000256" key="5">
    <source>
        <dbReference type="SAM" id="Phobius"/>
    </source>
</evidence>
<keyword evidence="3 4" id="KW-0472">Membrane</keyword>
<dbReference type="Pfam" id="PF03323">
    <property type="entry name" value="GerA"/>
    <property type="match status" value="1"/>
</dbReference>
<sequence length="527" mass="59006">MRLRSKKRTAEEKQKIIENISISDQAEISTSLRENDEIIRKMLGNSDDFISRKILLNKQQPIQVQLYYIDALVDKDTLQNDLLGCILNLPSKVDPSWKTEKDLYDFLQNETINTSDLTKIENLKELFSNLLSGDTIILIEGYSKAFATNTRGGQDRGVPEVTTQKIIRGPKEGFTERIGTNIGLVRRRIKDPNLWVKKYCIGEKTQTEVSIAYINGIVNDDIVKEVDQRLSRIEIDSILESGYIEQLIQDAKYSPFPTINNTERPDTIAAGLLEGRIAIFVDGSPFTLLVPALFTDFLQSSEDYYQRSDIGTLLRLLRTFAFFLAMMTPAGYIALTMFHQEMVPTTLLVGLAAQREGIPFPAFIEALIMEITFELLREAGVRLPSSVGSAISIVGALVLGQAAVEAGIVSSAMVIVVSLTAIASFVFPSYNLAITVRILRFGFMALAASFGFFGIFIGLILLVFHLVSLRSFGIPYTTPLAPFIAVDQKDVFVQSVLWKERTRPRLISQKNITRSKLNLPEAQKKKR</sequence>
<accession>A0A9J6R946</accession>
<dbReference type="PIRSF" id="PIRSF005690">
    <property type="entry name" value="GerBA"/>
    <property type="match status" value="1"/>
</dbReference>
<dbReference type="GO" id="GO:0005886">
    <property type="term" value="C:plasma membrane"/>
    <property type="evidence" value="ECO:0007669"/>
    <property type="project" value="UniProtKB-SubCell"/>
</dbReference>
<evidence type="ECO:0000313" key="7">
    <source>
        <dbReference type="Proteomes" id="UP001084197"/>
    </source>
</evidence>
<dbReference type="InterPro" id="IPR004995">
    <property type="entry name" value="Spore_Ger"/>
</dbReference>
<dbReference type="PANTHER" id="PTHR22550:SF5">
    <property type="entry name" value="LEUCINE ZIPPER PROTEIN 4"/>
    <property type="match status" value="1"/>
</dbReference>
<dbReference type="AlphaFoldDB" id="A0A9J6R946"/>
<evidence type="ECO:0000256" key="2">
    <source>
        <dbReference type="ARBA" id="ARBA00005278"/>
    </source>
</evidence>
<dbReference type="PANTHER" id="PTHR22550">
    <property type="entry name" value="SPORE GERMINATION PROTEIN"/>
    <property type="match status" value="1"/>
</dbReference>